<protein>
    <submittedName>
        <fullName evidence="1">Uncharacterized protein</fullName>
    </submittedName>
</protein>
<proteinExistence type="predicted"/>
<name>W4LTE4_9BACT</name>
<gene>
    <name evidence="1" type="ORF">ETSY2_37585</name>
</gene>
<dbReference type="AlphaFoldDB" id="W4LTE4"/>
<dbReference type="HOGENOM" id="CLU_2823056_0_0_7"/>
<organism evidence="1 2">
    <name type="scientific">Candidatus Entotheonella gemina</name>
    <dbReference type="NCBI Taxonomy" id="1429439"/>
    <lineage>
        <taxon>Bacteria</taxon>
        <taxon>Pseudomonadati</taxon>
        <taxon>Nitrospinota/Tectimicrobiota group</taxon>
        <taxon>Candidatus Tectimicrobiota</taxon>
        <taxon>Candidatus Entotheonellia</taxon>
        <taxon>Candidatus Entotheonellales</taxon>
        <taxon>Candidatus Entotheonellaceae</taxon>
        <taxon>Candidatus Entotheonella</taxon>
    </lineage>
</organism>
<dbReference type="EMBL" id="AZHX01001641">
    <property type="protein sequence ID" value="ETX01253.1"/>
    <property type="molecule type" value="Genomic_DNA"/>
</dbReference>
<keyword evidence="2" id="KW-1185">Reference proteome</keyword>
<sequence length="66" mass="7599">MIEEPNPLRVTLQQMQRLLCALDNLKEEVLPKNPQLFAVMAEAPLEDLDRLRQEVEGFLDQLQPAV</sequence>
<reference evidence="1 2" key="1">
    <citation type="journal article" date="2014" name="Nature">
        <title>An environmental bacterial taxon with a large and distinct metabolic repertoire.</title>
        <authorList>
            <person name="Wilson M.C."/>
            <person name="Mori T."/>
            <person name="Ruckert C."/>
            <person name="Uria A.R."/>
            <person name="Helf M.J."/>
            <person name="Takada K."/>
            <person name="Gernert C."/>
            <person name="Steffens U.A."/>
            <person name="Heycke N."/>
            <person name="Schmitt S."/>
            <person name="Rinke C."/>
            <person name="Helfrich E.J."/>
            <person name="Brachmann A.O."/>
            <person name="Gurgui C."/>
            <person name="Wakimoto T."/>
            <person name="Kracht M."/>
            <person name="Crusemann M."/>
            <person name="Hentschel U."/>
            <person name="Abe I."/>
            <person name="Matsunaga S."/>
            <person name="Kalinowski J."/>
            <person name="Takeyama H."/>
            <person name="Piel J."/>
        </authorList>
    </citation>
    <scope>NUCLEOTIDE SEQUENCE [LARGE SCALE GENOMIC DNA]</scope>
    <source>
        <strain evidence="2">TSY2</strain>
    </source>
</reference>
<evidence type="ECO:0000313" key="2">
    <source>
        <dbReference type="Proteomes" id="UP000019140"/>
    </source>
</evidence>
<accession>W4LTE4</accession>
<dbReference type="Proteomes" id="UP000019140">
    <property type="component" value="Unassembled WGS sequence"/>
</dbReference>
<comment type="caution">
    <text evidence="1">The sequence shown here is derived from an EMBL/GenBank/DDBJ whole genome shotgun (WGS) entry which is preliminary data.</text>
</comment>
<evidence type="ECO:0000313" key="1">
    <source>
        <dbReference type="EMBL" id="ETX01253.1"/>
    </source>
</evidence>